<dbReference type="InterPro" id="IPR009328">
    <property type="entry name" value="DUF986"/>
</dbReference>
<evidence type="ECO:0000313" key="8">
    <source>
        <dbReference type="EMBL" id="PWC11451.1"/>
    </source>
</evidence>
<dbReference type="Proteomes" id="UP000245138">
    <property type="component" value="Unassembled WGS sequence"/>
</dbReference>
<dbReference type="Pfam" id="PF06173">
    <property type="entry name" value="DUF986"/>
    <property type="match status" value="1"/>
</dbReference>
<dbReference type="EMBL" id="QDKJ01000010">
    <property type="protein sequence ID" value="PWC11451.1"/>
    <property type="molecule type" value="Genomic_DNA"/>
</dbReference>
<evidence type="ECO:0000256" key="4">
    <source>
        <dbReference type="ARBA" id="ARBA00022692"/>
    </source>
</evidence>
<comment type="subcellular location">
    <subcellularLocation>
        <location evidence="1 7">Cell membrane</location>
        <topology evidence="1 7">Multi-pass membrane protein</topology>
    </subcellularLocation>
</comment>
<dbReference type="GO" id="GO:0005886">
    <property type="term" value="C:plasma membrane"/>
    <property type="evidence" value="ECO:0007669"/>
    <property type="project" value="UniProtKB-SubCell"/>
</dbReference>
<keyword evidence="9" id="KW-1185">Reference proteome</keyword>
<dbReference type="AlphaFoldDB" id="A0A2U1TPX3"/>
<organism evidence="8 9">
    <name type="scientific">Brenneria roseae subsp. americana</name>
    <dbReference type="NCBI Taxonomy" id="1508507"/>
    <lineage>
        <taxon>Bacteria</taxon>
        <taxon>Pseudomonadati</taxon>
        <taxon>Pseudomonadota</taxon>
        <taxon>Gammaproteobacteria</taxon>
        <taxon>Enterobacterales</taxon>
        <taxon>Pectobacteriaceae</taxon>
        <taxon>Brenneria</taxon>
    </lineage>
</organism>
<keyword evidence="5 7" id="KW-1133">Transmembrane helix</keyword>
<evidence type="ECO:0000256" key="3">
    <source>
        <dbReference type="ARBA" id="ARBA00022475"/>
    </source>
</evidence>
<sequence length="152" mass="17682">MTFTDIALVVLIGLALLYAIYDEFIMDRLKGKTQLRVMLKRVSRLDALIFIGLVGILIYQNVMNNGAVITTSLLLFLAFMAFYLAYIRRPKLLFKLTGFFYANIFIAYNRIQSMNLSEDGVLVIDLERRRLLIHVSQIDDLERIYNFMVENQ</sequence>
<evidence type="ECO:0000256" key="7">
    <source>
        <dbReference type="HAMAP-Rule" id="MF_01071"/>
    </source>
</evidence>
<feature type="transmembrane region" description="Helical" evidence="7">
    <location>
        <begin position="45"/>
        <end position="62"/>
    </location>
</feature>
<accession>A0A2U1TPX3</accession>
<evidence type="ECO:0000313" key="9">
    <source>
        <dbReference type="Proteomes" id="UP000245138"/>
    </source>
</evidence>
<feature type="transmembrane region" description="Helical" evidence="7">
    <location>
        <begin position="6"/>
        <end position="24"/>
    </location>
</feature>
<dbReference type="PIRSF" id="PIRSF020687">
    <property type="entry name" value="UCP020687"/>
    <property type="match status" value="1"/>
</dbReference>
<keyword evidence="3 7" id="KW-1003">Cell membrane</keyword>
<proteinExistence type="inferred from homology"/>
<evidence type="ECO:0000256" key="6">
    <source>
        <dbReference type="ARBA" id="ARBA00023136"/>
    </source>
</evidence>
<gene>
    <name evidence="8" type="ORF">B4923_14075</name>
</gene>
<evidence type="ECO:0000256" key="1">
    <source>
        <dbReference type="ARBA" id="ARBA00004651"/>
    </source>
</evidence>
<dbReference type="OrthoDB" id="2360740at2"/>
<dbReference type="NCBIfam" id="NF002791">
    <property type="entry name" value="PRK02913.1"/>
    <property type="match status" value="1"/>
</dbReference>
<keyword evidence="6 7" id="KW-0472">Membrane</keyword>
<feature type="transmembrane region" description="Helical" evidence="7">
    <location>
        <begin position="68"/>
        <end position="86"/>
    </location>
</feature>
<keyword evidence="4 7" id="KW-0812">Transmembrane</keyword>
<comment type="caution">
    <text evidence="8">The sequence shown here is derived from an EMBL/GenBank/DDBJ whole genome shotgun (WGS) entry which is preliminary data.</text>
</comment>
<name>A0A2U1TPX3_9GAMM</name>
<evidence type="ECO:0000256" key="2">
    <source>
        <dbReference type="ARBA" id="ARBA00009962"/>
    </source>
</evidence>
<protein>
    <recommendedName>
        <fullName evidence="7">UPF0266 membrane protein B4923_14075</fullName>
    </recommendedName>
</protein>
<reference evidence="8 9" key="1">
    <citation type="submission" date="2018-04" db="EMBL/GenBank/DDBJ databases">
        <title>Brenneria corticis sp.nov.</title>
        <authorList>
            <person name="Li Y."/>
        </authorList>
    </citation>
    <scope>NUCLEOTIDE SEQUENCE [LARGE SCALE GENOMIC DNA]</scope>
    <source>
        <strain evidence="8 9">LMG 27715</strain>
    </source>
</reference>
<evidence type="ECO:0000256" key="5">
    <source>
        <dbReference type="ARBA" id="ARBA00022989"/>
    </source>
</evidence>
<dbReference type="HAMAP" id="MF_01071">
    <property type="entry name" value="UPF0266"/>
    <property type="match status" value="1"/>
</dbReference>
<dbReference type="RefSeq" id="WP_109054993.1">
    <property type="nucleotide sequence ID" value="NZ_QDKJ01000010.1"/>
</dbReference>
<comment type="similarity">
    <text evidence="2 7">Belongs to the UPF0266 family.</text>
</comment>